<evidence type="ECO:0000256" key="1">
    <source>
        <dbReference type="ARBA" id="ARBA00022729"/>
    </source>
</evidence>
<dbReference type="PANTHER" id="PTHR30189">
    <property type="entry name" value="LPS-ASSEMBLY PROTEIN"/>
    <property type="match status" value="1"/>
</dbReference>
<reference evidence="6" key="1">
    <citation type="journal article" date="2020" name="mSystems">
        <title>Genome- and Community-Level Interaction Insights into Carbon Utilization and Element Cycling Functions of Hydrothermarchaeota in Hydrothermal Sediment.</title>
        <authorList>
            <person name="Zhou Z."/>
            <person name="Liu Y."/>
            <person name="Xu W."/>
            <person name="Pan J."/>
            <person name="Luo Z.H."/>
            <person name="Li M."/>
        </authorList>
    </citation>
    <scope>NUCLEOTIDE SEQUENCE [LARGE SCALE GENOMIC DNA]</scope>
    <source>
        <strain evidence="6">HyVt-458</strain>
    </source>
</reference>
<dbReference type="InterPro" id="IPR005653">
    <property type="entry name" value="OstA-like_N"/>
</dbReference>
<dbReference type="GO" id="GO:1990351">
    <property type="term" value="C:transporter complex"/>
    <property type="evidence" value="ECO:0007669"/>
    <property type="project" value="TreeGrafter"/>
</dbReference>
<dbReference type="GO" id="GO:0043165">
    <property type="term" value="P:Gram-negative-bacterium-type cell outer membrane assembly"/>
    <property type="evidence" value="ECO:0007669"/>
    <property type="project" value="InterPro"/>
</dbReference>
<keyword evidence="3" id="KW-0998">Cell outer membrane</keyword>
<dbReference type="Gene3D" id="2.60.450.10">
    <property type="entry name" value="Lipopolysaccharide (LPS) transport protein A like domain"/>
    <property type="match status" value="1"/>
</dbReference>
<evidence type="ECO:0000259" key="4">
    <source>
        <dbReference type="Pfam" id="PF03968"/>
    </source>
</evidence>
<evidence type="ECO:0000259" key="5">
    <source>
        <dbReference type="Pfam" id="PF04453"/>
    </source>
</evidence>
<evidence type="ECO:0000256" key="2">
    <source>
        <dbReference type="ARBA" id="ARBA00023136"/>
    </source>
</evidence>
<dbReference type="PANTHER" id="PTHR30189:SF1">
    <property type="entry name" value="LPS-ASSEMBLY PROTEIN LPTD"/>
    <property type="match status" value="1"/>
</dbReference>
<dbReference type="AlphaFoldDB" id="A0A831RWZ9"/>
<feature type="domain" description="Organic solvent tolerance-like N-terminal" evidence="4">
    <location>
        <begin position="11"/>
        <end position="109"/>
    </location>
</feature>
<keyword evidence="1" id="KW-0732">Signal</keyword>
<comment type="caution">
    <text evidence="6">The sequence shown here is derived from an EMBL/GenBank/DDBJ whole genome shotgun (WGS) entry which is preliminary data.</text>
</comment>
<dbReference type="EMBL" id="DRLF01000422">
    <property type="protein sequence ID" value="HEC07627.1"/>
    <property type="molecule type" value="Genomic_DNA"/>
</dbReference>
<gene>
    <name evidence="6" type="ORF">ENJ12_12285</name>
</gene>
<dbReference type="InterPro" id="IPR050218">
    <property type="entry name" value="LptD"/>
</dbReference>
<dbReference type="Proteomes" id="UP000886339">
    <property type="component" value="Unassembled WGS sequence"/>
</dbReference>
<dbReference type="GO" id="GO:0009279">
    <property type="term" value="C:cell outer membrane"/>
    <property type="evidence" value="ECO:0007669"/>
    <property type="project" value="InterPro"/>
</dbReference>
<keyword evidence="2" id="KW-0472">Membrane</keyword>
<dbReference type="InterPro" id="IPR020889">
    <property type="entry name" value="LipoPS_assembly_LptD"/>
</dbReference>
<dbReference type="Pfam" id="PF04453">
    <property type="entry name" value="LptD"/>
    <property type="match status" value="1"/>
</dbReference>
<evidence type="ECO:0000256" key="3">
    <source>
        <dbReference type="ARBA" id="ARBA00023237"/>
    </source>
</evidence>
<sequence>WQSPANDLIVIEADSATALPEQNTAEFQGNVVIHHPKQTVYANQLHFDNQRQLIKADQELLIQLRDLRLLGSQAWFDLNRHKGEMSQVSYRIPSRKARGEAGRMALLDKDHSRFENISYTTCPPGNRGFVLSAESMDIDQKNQIGTFRAAKLRFLGVPIFYAPTLTVSLDDSRKSGLLVPSLGYSSKNGADITVPYYFNLAPNYDATFMPRLLSKRGLLLGGEFRFLTPSHNGRLLAEILPDDRLYEGNSTRGALRARTHSNLGQVTPGLAADLDLNWVSDQGYLDDLGQSLAVTSTRHLRNRAALSWRNRNWDAVAELRHYRTLDDSILSEDRPYSLLPRMAVHWLQYQGPAGLDYSLAGEVSNFYREDSVTGLRVDLKPRVSLPWRRNWGFIEPALNARYTSYSLDGQLPGQSSSPSRSTYSISLDSGLMFDRDVTWFGRDMTHTLEPRAYYLYTPYKKQSDIPLFDTSYLDFNFSNLFHDNRFNGPDRVGDANQLTLALTSRVLSGSDGRELLNASIGQIYYFEDRRVTLLDDEPINTSSSSVIAELTTGIFDHWLLRAGVQVDPHADTRVQQGLAQASYRGDSGERLHASWRLREGTLEQTDLAAYWPVSNKIGLIGRWYYSVEERHDLETVAGIEYGDCCWRIRAVWRRYLDSNGTEYNNTALLQLELNGLGKLGNNIDNFLDRTIYGY</sequence>
<feature type="domain" description="LptD C-terminal" evidence="5">
    <location>
        <begin position="252"/>
        <end position="615"/>
    </location>
</feature>
<accession>A0A831RWZ9</accession>
<protein>
    <submittedName>
        <fullName evidence="6">LPS-assembly protein LptD</fullName>
    </submittedName>
</protein>
<dbReference type="InterPro" id="IPR007543">
    <property type="entry name" value="LptD_C"/>
</dbReference>
<name>A0A831RWZ9_9GAMM</name>
<dbReference type="HAMAP" id="MF_01411">
    <property type="entry name" value="LPS_assembly_LptD"/>
    <property type="match status" value="1"/>
</dbReference>
<feature type="non-terminal residue" evidence="6">
    <location>
        <position position="1"/>
    </location>
</feature>
<proteinExistence type="inferred from homology"/>
<evidence type="ECO:0000313" key="6">
    <source>
        <dbReference type="EMBL" id="HEC07627.1"/>
    </source>
</evidence>
<organism evidence="6">
    <name type="scientific">Thiolapillus brandeum</name>
    <dbReference type="NCBI Taxonomy" id="1076588"/>
    <lineage>
        <taxon>Bacteria</taxon>
        <taxon>Pseudomonadati</taxon>
        <taxon>Pseudomonadota</taxon>
        <taxon>Gammaproteobacteria</taxon>
        <taxon>Chromatiales</taxon>
        <taxon>Sedimenticolaceae</taxon>
        <taxon>Thiolapillus</taxon>
    </lineage>
</organism>
<dbReference type="GO" id="GO:0015920">
    <property type="term" value="P:lipopolysaccharide transport"/>
    <property type="evidence" value="ECO:0007669"/>
    <property type="project" value="InterPro"/>
</dbReference>
<dbReference type="Pfam" id="PF03968">
    <property type="entry name" value="LptD_N"/>
    <property type="match status" value="1"/>
</dbReference>